<gene>
    <name evidence="1" type="ORF">TWF102_003151</name>
</gene>
<dbReference type="Proteomes" id="UP000475325">
    <property type="component" value="Unassembled WGS sequence"/>
</dbReference>
<dbReference type="AlphaFoldDB" id="A0A7C8MUV5"/>
<proteinExistence type="predicted"/>
<sequence length="105" mass="12089">MQRGEEDVYVWLGKRSCSVQSNKLRTLKILKPGALCCWKILKLDTPRGFGQSKLGKQKCNRLKFLRVNMFVSMQCNAAELYGMRLMLVEVDVERDNKSAPYCTPQ</sequence>
<evidence type="ECO:0000313" key="2">
    <source>
        <dbReference type="Proteomes" id="UP000475325"/>
    </source>
</evidence>
<reference evidence="1 2" key="1">
    <citation type="submission" date="2019-06" db="EMBL/GenBank/DDBJ databases">
        <authorList>
            <person name="Palmer J.M."/>
        </authorList>
    </citation>
    <scope>NUCLEOTIDE SEQUENCE [LARGE SCALE GENOMIC DNA]</scope>
    <source>
        <strain evidence="1 2">TWF102</strain>
    </source>
</reference>
<protein>
    <submittedName>
        <fullName evidence="1">Uncharacterized protein</fullName>
    </submittedName>
</protein>
<name>A0A7C8MUV5_ORBOL</name>
<accession>A0A7C8MUV5</accession>
<evidence type="ECO:0000313" key="1">
    <source>
        <dbReference type="EMBL" id="KAF3079065.1"/>
    </source>
</evidence>
<organism evidence="1 2">
    <name type="scientific">Orbilia oligospora</name>
    <name type="common">Nematode-trapping fungus</name>
    <name type="synonym">Arthrobotrys oligospora</name>
    <dbReference type="NCBI Taxonomy" id="2813651"/>
    <lineage>
        <taxon>Eukaryota</taxon>
        <taxon>Fungi</taxon>
        <taxon>Dikarya</taxon>
        <taxon>Ascomycota</taxon>
        <taxon>Pezizomycotina</taxon>
        <taxon>Orbiliomycetes</taxon>
        <taxon>Orbiliales</taxon>
        <taxon>Orbiliaceae</taxon>
        <taxon>Orbilia</taxon>
    </lineage>
</organism>
<dbReference type="EMBL" id="WIQW01000160">
    <property type="protein sequence ID" value="KAF3079065.1"/>
    <property type="molecule type" value="Genomic_DNA"/>
</dbReference>
<comment type="caution">
    <text evidence="1">The sequence shown here is derived from an EMBL/GenBank/DDBJ whole genome shotgun (WGS) entry which is preliminary data.</text>
</comment>